<keyword evidence="1" id="KW-0812">Transmembrane</keyword>
<organism evidence="2 3">
    <name type="scientific">Macrosiphum euphorbiae</name>
    <name type="common">potato aphid</name>
    <dbReference type="NCBI Taxonomy" id="13131"/>
    <lineage>
        <taxon>Eukaryota</taxon>
        <taxon>Metazoa</taxon>
        <taxon>Ecdysozoa</taxon>
        <taxon>Arthropoda</taxon>
        <taxon>Hexapoda</taxon>
        <taxon>Insecta</taxon>
        <taxon>Pterygota</taxon>
        <taxon>Neoptera</taxon>
        <taxon>Paraneoptera</taxon>
        <taxon>Hemiptera</taxon>
        <taxon>Sternorrhyncha</taxon>
        <taxon>Aphidomorpha</taxon>
        <taxon>Aphidoidea</taxon>
        <taxon>Aphididae</taxon>
        <taxon>Macrosiphini</taxon>
        <taxon>Macrosiphum</taxon>
    </lineage>
</organism>
<protein>
    <submittedName>
        <fullName evidence="2">Uncharacterized protein</fullName>
    </submittedName>
</protein>
<keyword evidence="1" id="KW-1133">Transmembrane helix</keyword>
<evidence type="ECO:0000313" key="3">
    <source>
        <dbReference type="Proteomes" id="UP001160148"/>
    </source>
</evidence>
<reference evidence="2 3" key="1">
    <citation type="submission" date="2023-01" db="EMBL/GenBank/DDBJ databases">
        <authorList>
            <person name="Whitehead M."/>
        </authorList>
    </citation>
    <scope>NUCLEOTIDE SEQUENCE [LARGE SCALE GENOMIC DNA]</scope>
</reference>
<accession>A0AAV0WC31</accession>
<keyword evidence="1" id="KW-0472">Membrane</keyword>
<comment type="caution">
    <text evidence="2">The sequence shown here is derived from an EMBL/GenBank/DDBJ whole genome shotgun (WGS) entry which is preliminary data.</text>
</comment>
<name>A0AAV0WC31_9HEMI</name>
<dbReference type="EMBL" id="CARXXK010000002">
    <property type="protein sequence ID" value="CAI6353404.1"/>
    <property type="molecule type" value="Genomic_DNA"/>
</dbReference>
<keyword evidence="3" id="KW-1185">Reference proteome</keyword>
<dbReference type="Proteomes" id="UP001160148">
    <property type="component" value="Unassembled WGS sequence"/>
</dbReference>
<evidence type="ECO:0000313" key="2">
    <source>
        <dbReference type="EMBL" id="CAI6353404.1"/>
    </source>
</evidence>
<dbReference type="AlphaFoldDB" id="A0AAV0WC31"/>
<sequence>MAYRTVSTAAVLVIAGMIPAHLLSFERCERYKRRHEPDAARTTSEIRAETMRKWQAEWANESNGRWTRRLIQDINSWRGRNRGSVDFHMTQLLSNHGYFGEYLRRIGKLDAATCVDCQQPVENTSFSFAADGGTTASAVFGAGRGLVPRQHCAQHVEETE</sequence>
<feature type="transmembrane region" description="Helical" evidence="1">
    <location>
        <begin position="6"/>
        <end position="25"/>
    </location>
</feature>
<evidence type="ECO:0000256" key="1">
    <source>
        <dbReference type="SAM" id="Phobius"/>
    </source>
</evidence>
<proteinExistence type="predicted"/>
<gene>
    <name evidence="2" type="ORF">MEUPH1_LOCUS9529</name>
</gene>